<dbReference type="Proteomes" id="UP001652661">
    <property type="component" value="Chromosome 2L"/>
</dbReference>
<keyword evidence="4" id="KW-0762">Sugar transport</keyword>
<evidence type="ECO:0000256" key="2">
    <source>
        <dbReference type="ARBA" id="ARBA00022448"/>
    </source>
</evidence>
<feature type="domain" description="Major facilitator superfamily (MFS) profile" evidence="9">
    <location>
        <begin position="20"/>
        <end position="453"/>
    </location>
</feature>
<sequence>MTKLFQNSLLQQKTRYQLLATVIVNIITFGHGIGVGWLSPTLTKIQRPDSPLEFTVNLAEISWLGSMLGLGSLCGNLTIALLIERAGRKFCLYLIAVPYACLWVLIYCASNVYFLYAARFLCGFTGGAGYVVVPIFISEVADSGIRGALTSMVMLSVDLGILAGYILSTYLAYHIVPFLGIIFPVSYFIANLLLPETAPYLLKRSQLNAAENSYRYYRNQRDARSEQSSKQDFEELRTAVLAQQMKNSSPLSYKDLITKPALKGFAASCVLNLGYQFSGVFSFINYMSDIFKASGSIVDVNTATIIIGIVQIVGVYTSTIFVDIVGRRLLMLLSTLGVGIGCIAFGCFTYFAQFLNLSDYNWLPLVLMIFICYVANIGLIGIFFLVLVELFPVKIRSLATSISVIFLSLLVFGTLKLFPLMLHYWGISLTMWFSAGSALLTFLYFWLFLQETKGKSMIED</sequence>
<keyword evidence="7 8" id="KW-0472">Membrane</keyword>
<protein>
    <submittedName>
        <fullName evidence="11">Facilitated trehalose transporter Tret1</fullName>
    </submittedName>
</protein>
<evidence type="ECO:0000259" key="9">
    <source>
        <dbReference type="PROSITE" id="PS50850"/>
    </source>
</evidence>
<name>A0A6P4IV33_DROKI</name>
<keyword evidence="10" id="KW-1185">Reference proteome</keyword>
<accession>A0A6P4IV33</accession>
<evidence type="ECO:0000256" key="1">
    <source>
        <dbReference type="ARBA" id="ARBA00004651"/>
    </source>
</evidence>
<gene>
    <name evidence="11" type="primary">LOC108082102</name>
</gene>
<feature type="transmembrane region" description="Helical" evidence="8">
    <location>
        <begin position="16"/>
        <end position="38"/>
    </location>
</feature>
<dbReference type="GeneID" id="108082102"/>
<evidence type="ECO:0000256" key="8">
    <source>
        <dbReference type="SAM" id="Phobius"/>
    </source>
</evidence>
<evidence type="ECO:0000256" key="7">
    <source>
        <dbReference type="ARBA" id="ARBA00023136"/>
    </source>
</evidence>
<evidence type="ECO:0000256" key="3">
    <source>
        <dbReference type="ARBA" id="ARBA00022475"/>
    </source>
</evidence>
<dbReference type="InterPro" id="IPR005828">
    <property type="entry name" value="MFS_sugar_transport-like"/>
</dbReference>
<keyword evidence="2" id="KW-0813">Transport</keyword>
<keyword evidence="3" id="KW-1003">Cell membrane</keyword>
<reference evidence="10" key="1">
    <citation type="submission" date="2025-05" db="UniProtKB">
        <authorList>
            <consortium name="RefSeq"/>
        </authorList>
    </citation>
    <scope>NUCLEOTIDE SEQUENCE [LARGE SCALE GENOMIC DNA]</scope>
    <source>
        <strain evidence="10">14028-0561.14</strain>
    </source>
</reference>
<reference evidence="11" key="2">
    <citation type="submission" date="2025-08" db="UniProtKB">
        <authorList>
            <consortium name="RefSeq"/>
        </authorList>
    </citation>
    <scope>IDENTIFICATION</scope>
    <source>
        <strain evidence="11">14028-0561.14</strain>
        <tissue evidence="11">Whole fly</tissue>
    </source>
</reference>
<dbReference type="PROSITE" id="PS00216">
    <property type="entry name" value="SUGAR_TRANSPORT_1"/>
    <property type="match status" value="1"/>
</dbReference>
<feature type="transmembrane region" description="Helical" evidence="8">
    <location>
        <begin position="113"/>
        <end position="137"/>
    </location>
</feature>
<dbReference type="RefSeq" id="XP_017032887.1">
    <property type="nucleotide sequence ID" value="XM_017177398.3"/>
</dbReference>
<dbReference type="Pfam" id="PF00083">
    <property type="entry name" value="Sugar_tr"/>
    <property type="match status" value="1"/>
</dbReference>
<feature type="transmembrane region" description="Helical" evidence="8">
    <location>
        <begin position="398"/>
        <end position="418"/>
    </location>
</feature>
<evidence type="ECO:0000256" key="4">
    <source>
        <dbReference type="ARBA" id="ARBA00022597"/>
    </source>
</evidence>
<comment type="subcellular location">
    <subcellularLocation>
        <location evidence="1">Cell membrane</location>
        <topology evidence="1">Multi-pass membrane protein</topology>
    </subcellularLocation>
</comment>
<dbReference type="Gene3D" id="1.20.1250.20">
    <property type="entry name" value="MFS general substrate transporter like domains"/>
    <property type="match status" value="1"/>
</dbReference>
<dbReference type="CDD" id="cd17358">
    <property type="entry name" value="MFS_GLUT6_8_Class3_like"/>
    <property type="match status" value="1"/>
</dbReference>
<evidence type="ECO:0000256" key="5">
    <source>
        <dbReference type="ARBA" id="ARBA00022692"/>
    </source>
</evidence>
<dbReference type="PANTHER" id="PTHR48021">
    <property type="match status" value="1"/>
</dbReference>
<dbReference type="InterPro" id="IPR036259">
    <property type="entry name" value="MFS_trans_sf"/>
</dbReference>
<keyword evidence="6 8" id="KW-1133">Transmembrane helix</keyword>
<dbReference type="PROSITE" id="PS00217">
    <property type="entry name" value="SUGAR_TRANSPORT_2"/>
    <property type="match status" value="1"/>
</dbReference>
<feature type="transmembrane region" description="Helical" evidence="8">
    <location>
        <begin position="173"/>
        <end position="194"/>
    </location>
</feature>
<dbReference type="AlphaFoldDB" id="A0A6P4IV33"/>
<feature type="transmembrane region" description="Helical" evidence="8">
    <location>
        <begin position="264"/>
        <end position="284"/>
    </location>
</feature>
<keyword evidence="5 8" id="KW-0812">Transmembrane</keyword>
<dbReference type="InterPro" id="IPR020846">
    <property type="entry name" value="MFS_dom"/>
</dbReference>
<dbReference type="PROSITE" id="PS50850">
    <property type="entry name" value="MFS"/>
    <property type="match status" value="1"/>
</dbReference>
<feature type="transmembrane region" description="Helical" evidence="8">
    <location>
        <begin position="424"/>
        <end position="449"/>
    </location>
</feature>
<feature type="transmembrane region" description="Helical" evidence="8">
    <location>
        <begin position="304"/>
        <end position="322"/>
    </location>
</feature>
<dbReference type="FunFam" id="1.20.1250.20:FF:000218">
    <property type="entry name" value="facilitated trehalose transporter Tret1"/>
    <property type="match status" value="1"/>
</dbReference>
<dbReference type="OrthoDB" id="8120565at2759"/>
<dbReference type="InterPro" id="IPR050549">
    <property type="entry name" value="MFS_Trehalose_Transporter"/>
</dbReference>
<evidence type="ECO:0000256" key="6">
    <source>
        <dbReference type="ARBA" id="ARBA00022989"/>
    </source>
</evidence>
<evidence type="ECO:0000313" key="10">
    <source>
        <dbReference type="Proteomes" id="UP001652661"/>
    </source>
</evidence>
<dbReference type="GO" id="GO:0051119">
    <property type="term" value="F:sugar transmembrane transporter activity"/>
    <property type="evidence" value="ECO:0007669"/>
    <property type="project" value="InterPro"/>
</dbReference>
<dbReference type="SUPFAM" id="SSF103473">
    <property type="entry name" value="MFS general substrate transporter"/>
    <property type="match status" value="1"/>
</dbReference>
<organism evidence="10 11">
    <name type="scientific">Drosophila kikkawai</name>
    <name type="common">Fruit fly</name>
    <dbReference type="NCBI Taxonomy" id="30033"/>
    <lineage>
        <taxon>Eukaryota</taxon>
        <taxon>Metazoa</taxon>
        <taxon>Ecdysozoa</taxon>
        <taxon>Arthropoda</taxon>
        <taxon>Hexapoda</taxon>
        <taxon>Insecta</taxon>
        <taxon>Pterygota</taxon>
        <taxon>Neoptera</taxon>
        <taxon>Endopterygota</taxon>
        <taxon>Diptera</taxon>
        <taxon>Brachycera</taxon>
        <taxon>Muscomorpha</taxon>
        <taxon>Ephydroidea</taxon>
        <taxon>Drosophilidae</taxon>
        <taxon>Drosophila</taxon>
        <taxon>Sophophora</taxon>
    </lineage>
</organism>
<feature type="transmembrane region" description="Helical" evidence="8">
    <location>
        <begin position="363"/>
        <end position="386"/>
    </location>
</feature>
<feature type="transmembrane region" description="Helical" evidence="8">
    <location>
        <begin position="90"/>
        <end position="107"/>
    </location>
</feature>
<dbReference type="InterPro" id="IPR044775">
    <property type="entry name" value="MFS_ERD6/Tret1-like"/>
</dbReference>
<feature type="transmembrane region" description="Helical" evidence="8">
    <location>
        <begin position="329"/>
        <end position="351"/>
    </location>
</feature>
<feature type="transmembrane region" description="Helical" evidence="8">
    <location>
        <begin position="61"/>
        <end position="83"/>
    </location>
</feature>
<dbReference type="PANTHER" id="PTHR48021:SF33">
    <property type="entry name" value="AT22075P-RELATED"/>
    <property type="match status" value="1"/>
</dbReference>
<evidence type="ECO:0000313" key="11">
    <source>
        <dbReference type="RefSeq" id="XP_017032887.1"/>
    </source>
</evidence>
<proteinExistence type="predicted"/>
<dbReference type="GO" id="GO:0005886">
    <property type="term" value="C:plasma membrane"/>
    <property type="evidence" value="ECO:0007669"/>
    <property type="project" value="UniProtKB-SubCell"/>
</dbReference>
<feature type="transmembrane region" description="Helical" evidence="8">
    <location>
        <begin position="149"/>
        <end position="167"/>
    </location>
</feature>
<dbReference type="InterPro" id="IPR005829">
    <property type="entry name" value="Sugar_transporter_CS"/>
</dbReference>